<name>A0ABX1RL69_9PSEU</name>
<evidence type="ECO:0000313" key="8">
    <source>
        <dbReference type="Proteomes" id="UP001296706"/>
    </source>
</evidence>
<comment type="cofactor">
    <cofactor evidence="1">
        <name>FAD</name>
        <dbReference type="ChEBI" id="CHEBI:57692"/>
    </cofactor>
</comment>
<evidence type="ECO:0000256" key="3">
    <source>
        <dbReference type="ARBA" id="ARBA00022630"/>
    </source>
</evidence>
<dbReference type="PANTHER" id="PTHR11552">
    <property type="entry name" value="GLUCOSE-METHANOL-CHOLINE GMC OXIDOREDUCTASE"/>
    <property type="match status" value="1"/>
</dbReference>
<feature type="domain" description="Glucose-methanol-choline oxidoreductase N-terminal" evidence="6">
    <location>
        <begin position="88"/>
        <end position="111"/>
    </location>
</feature>
<dbReference type="InterPro" id="IPR000172">
    <property type="entry name" value="GMC_OxRdtase_N"/>
</dbReference>
<dbReference type="RefSeq" id="WP_169397899.1">
    <property type="nucleotide sequence ID" value="NZ_BAAAJH010000009.1"/>
</dbReference>
<dbReference type="InterPro" id="IPR007867">
    <property type="entry name" value="GMC_OxRtase_C"/>
</dbReference>
<dbReference type="PROSITE" id="PS51257">
    <property type="entry name" value="PROKAR_LIPOPROTEIN"/>
    <property type="match status" value="1"/>
</dbReference>
<keyword evidence="4 5" id="KW-0274">FAD</keyword>
<evidence type="ECO:0000256" key="4">
    <source>
        <dbReference type="ARBA" id="ARBA00022827"/>
    </source>
</evidence>
<dbReference type="InterPro" id="IPR012132">
    <property type="entry name" value="GMC_OxRdtase"/>
</dbReference>
<comment type="similarity">
    <text evidence="2 5">Belongs to the GMC oxidoreductase family.</text>
</comment>
<proteinExistence type="inferred from homology"/>
<organism evidence="7 8">
    <name type="scientific">Pseudonocardia xinjiangensis</name>
    <dbReference type="NCBI Taxonomy" id="75289"/>
    <lineage>
        <taxon>Bacteria</taxon>
        <taxon>Bacillati</taxon>
        <taxon>Actinomycetota</taxon>
        <taxon>Actinomycetes</taxon>
        <taxon>Pseudonocardiales</taxon>
        <taxon>Pseudonocardiaceae</taxon>
        <taxon>Pseudonocardia</taxon>
    </lineage>
</organism>
<dbReference type="SUPFAM" id="SSF54373">
    <property type="entry name" value="FAD-linked reductases, C-terminal domain"/>
    <property type="match status" value="1"/>
</dbReference>
<dbReference type="Pfam" id="PF00732">
    <property type="entry name" value="GMC_oxred_N"/>
    <property type="match status" value="1"/>
</dbReference>
<evidence type="ECO:0000313" key="7">
    <source>
        <dbReference type="EMBL" id="NMH79835.1"/>
    </source>
</evidence>
<gene>
    <name evidence="7" type="ORF">HF577_22420</name>
</gene>
<comment type="caution">
    <text evidence="7">The sequence shown here is derived from an EMBL/GenBank/DDBJ whole genome shotgun (WGS) entry which is preliminary data.</text>
</comment>
<evidence type="ECO:0000256" key="1">
    <source>
        <dbReference type="ARBA" id="ARBA00001974"/>
    </source>
</evidence>
<sequence length="517" mass="53562">MGDDVRSGPGRGYDFVVVGGGTAGCVVAARLSENPDVRVLLIEAGSREPLDAVAVPPVWPALQGTAVDWAGASVVQSATGTVIPWPRGRVLGGSSAINGMCFIRGHRSSYDAWPAAGAPGWGFDDLLPYLRRSERTQGRDPAVRGVDGPLTVAPAPEPHPVAAAGLAAAAEAGHPVAADINSGLEEGFGWCDLNIVDGRRQSAADAYLVPVLARPNLDVVTDALAHRVCVTGGRCTGVEYSVGTTMHTAACSGDVVLAGGTVGSAQLLLLSGIGPQAHLREVGVDVELDLPGVGSNVHDHPRSTVVYSSPVPVPAGVNNHAELIGLARSPLAHGGPDLQFQVLEIPYFAPALPPSLPVPGQAYSVAFGAMTPSSRGTIRLADARPGTAPLLDPNYYGDPRDVEVMAAGLRIARAIGRVDALAPWRAEEVLPGPGVRDDDGEAVRRYLFGSLRTYSHQVGSCRMGTDDMAVVDTDLRVRGIDGLRVADASVMPSIVSANTNATVYGIAERAADLLLSR</sequence>
<keyword evidence="8" id="KW-1185">Reference proteome</keyword>
<dbReference type="Gene3D" id="3.30.560.10">
    <property type="entry name" value="Glucose Oxidase, domain 3"/>
    <property type="match status" value="1"/>
</dbReference>
<dbReference type="PROSITE" id="PS00623">
    <property type="entry name" value="GMC_OXRED_1"/>
    <property type="match status" value="1"/>
</dbReference>
<protein>
    <submittedName>
        <fullName evidence="7">NAD(P)-binding protein</fullName>
    </submittedName>
</protein>
<dbReference type="EMBL" id="JAAXKY010000080">
    <property type="protein sequence ID" value="NMH79835.1"/>
    <property type="molecule type" value="Genomic_DNA"/>
</dbReference>
<dbReference type="Gene3D" id="3.50.50.60">
    <property type="entry name" value="FAD/NAD(P)-binding domain"/>
    <property type="match status" value="1"/>
</dbReference>
<dbReference type="PANTHER" id="PTHR11552:SF147">
    <property type="entry name" value="CHOLINE DEHYDROGENASE, MITOCHONDRIAL"/>
    <property type="match status" value="1"/>
</dbReference>
<dbReference type="SUPFAM" id="SSF51905">
    <property type="entry name" value="FAD/NAD(P)-binding domain"/>
    <property type="match status" value="1"/>
</dbReference>
<keyword evidence="3 5" id="KW-0285">Flavoprotein</keyword>
<dbReference type="InterPro" id="IPR036188">
    <property type="entry name" value="FAD/NAD-bd_sf"/>
</dbReference>
<evidence type="ECO:0000256" key="5">
    <source>
        <dbReference type="RuleBase" id="RU003968"/>
    </source>
</evidence>
<dbReference type="Pfam" id="PF05199">
    <property type="entry name" value="GMC_oxred_C"/>
    <property type="match status" value="1"/>
</dbReference>
<dbReference type="Proteomes" id="UP001296706">
    <property type="component" value="Unassembled WGS sequence"/>
</dbReference>
<evidence type="ECO:0000259" key="6">
    <source>
        <dbReference type="PROSITE" id="PS00623"/>
    </source>
</evidence>
<accession>A0ABX1RL69</accession>
<evidence type="ECO:0000256" key="2">
    <source>
        <dbReference type="ARBA" id="ARBA00010790"/>
    </source>
</evidence>
<dbReference type="PIRSF" id="PIRSF000137">
    <property type="entry name" value="Alcohol_oxidase"/>
    <property type="match status" value="1"/>
</dbReference>
<reference evidence="7 8" key="1">
    <citation type="submission" date="2020-04" db="EMBL/GenBank/DDBJ databases">
        <authorList>
            <person name="Klaysubun C."/>
            <person name="Duangmal K."/>
            <person name="Lipun K."/>
        </authorList>
    </citation>
    <scope>NUCLEOTIDE SEQUENCE [LARGE SCALE GENOMIC DNA]</scope>
    <source>
        <strain evidence="7 8">JCM 11839</strain>
    </source>
</reference>